<dbReference type="AlphaFoldDB" id="A0A0E0BL85"/>
<feature type="region of interest" description="Disordered" evidence="1">
    <location>
        <begin position="1"/>
        <end position="67"/>
    </location>
</feature>
<evidence type="ECO:0000313" key="2">
    <source>
        <dbReference type="EnsemblPlants" id="OGLUM11G19340.1"/>
    </source>
</evidence>
<evidence type="ECO:0000256" key="1">
    <source>
        <dbReference type="SAM" id="MobiDB-lite"/>
    </source>
</evidence>
<proteinExistence type="predicted"/>
<organism evidence="2">
    <name type="scientific">Oryza glumipatula</name>
    <dbReference type="NCBI Taxonomy" id="40148"/>
    <lineage>
        <taxon>Eukaryota</taxon>
        <taxon>Viridiplantae</taxon>
        <taxon>Streptophyta</taxon>
        <taxon>Embryophyta</taxon>
        <taxon>Tracheophyta</taxon>
        <taxon>Spermatophyta</taxon>
        <taxon>Magnoliopsida</taxon>
        <taxon>Liliopsida</taxon>
        <taxon>Poales</taxon>
        <taxon>Poaceae</taxon>
        <taxon>BOP clade</taxon>
        <taxon>Oryzoideae</taxon>
        <taxon>Oryzeae</taxon>
        <taxon>Oryzinae</taxon>
        <taxon>Oryza</taxon>
    </lineage>
</organism>
<keyword evidence="3" id="KW-1185">Reference proteome</keyword>
<dbReference type="HOGENOM" id="CLU_2350160_0_0_1"/>
<evidence type="ECO:0000313" key="3">
    <source>
        <dbReference type="Proteomes" id="UP000026961"/>
    </source>
</evidence>
<sequence length="97" mass="10070">MTPTSSAQAAGRRERPSEQPSGGGRCAGDARDERRWPTAEAARAQVTDGGSGTGSVGRRRSDGEGSHRCVLSSLFLPSCSIRMGAGEPDRSVSYGMA</sequence>
<protein>
    <submittedName>
        <fullName evidence="2">Uncharacterized protein</fullName>
    </submittedName>
</protein>
<reference evidence="2" key="2">
    <citation type="submission" date="2018-05" db="EMBL/GenBank/DDBJ databases">
        <title>OgluRS3 (Oryza glumaepatula Reference Sequence Version 3).</title>
        <authorList>
            <person name="Zhang J."/>
            <person name="Kudrna D."/>
            <person name="Lee S."/>
            <person name="Talag J."/>
            <person name="Welchert J."/>
            <person name="Wing R.A."/>
        </authorList>
    </citation>
    <scope>NUCLEOTIDE SEQUENCE [LARGE SCALE GENOMIC DNA]</scope>
</reference>
<accession>A0A0E0BL85</accession>
<dbReference type="Proteomes" id="UP000026961">
    <property type="component" value="Chromosome 11"/>
</dbReference>
<dbReference type="Gramene" id="OGLUM11G19340.1">
    <property type="protein sequence ID" value="OGLUM11G19340.1"/>
    <property type="gene ID" value="OGLUM11G19340"/>
</dbReference>
<feature type="compositionally biased region" description="Basic and acidic residues" evidence="1">
    <location>
        <begin position="28"/>
        <end position="37"/>
    </location>
</feature>
<name>A0A0E0BL85_9ORYZ</name>
<dbReference type="EnsemblPlants" id="OGLUM11G19340.1">
    <property type="protein sequence ID" value="OGLUM11G19340.1"/>
    <property type="gene ID" value="OGLUM11G19340"/>
</dbReference>
<reference evidence="2" key="1">
    <citation type="submission" date="2015-04" db="UniProtKB">
        <authorList>
            <consortium name="EnsemblPlants"/>
        </authorList>
    </citation>
    <scope>IDENTIFICATION</scope>
</reference>